<accession>A0A151X604</accession>
<evidence type="ECO:0000313" key="2">
    <source>
        <dbReference type="Proteomes" id="UP000075809"/>
    </source>
</evidence>
<dbReference type="Proteomes" id="UP000075809">
    <property type="component" value="Unassembled WGS sequence"/>
</dbReference>
<organism evidence="1 2">
    <name type="scientific">Mycetomoellerius zeteki</name>
    <dbReference type="NCBI Taxonomy" id="64791"/>
    <lineage>
        <taxon>Eukaryota</taxon>
        <taxon>Metazoa</taxon>
        <taxon>Ecdysozoa</taxon>
        <taxon>Arthropoda</taxon>
        <taxon>Hexapoda</taxon>
        <taxon>Insecta</taxon>
        <taxon>Pterygota</taxon>
        <taxon>Neoptera</taxon>
        <taxon>Endopterygota</taxon>
        <taxon>Hymenoptera</taxon>
        <taxon>Apocrita</taxon>
        <taxon>Aculeata</taxon>
        <taxon>Formicoidea</taxon>
        <taxon>Formicidae</taxon>
        <taxon>Myrmicinae</taxon>
        <taxon>Mycetomoellerius</taxon>
    </lineage>
</organism>
<evidence type="ECO:0000313" key="1">
    <source>
        <dbReference type="EMBL" id="KYQ55821.1"/>
    </source>
</evidence>
<protein>
    <submittedName>
        <fullName evidence="1">Uncharacterized protein</fullName>
    </submittedName>
</protein>
<name>A0A151X604_9HYME</name>
<gene>
    <name evidence="1" type="ORF">ALC60_05320</name>
</gene>
<reference evidence="1 2" key="1">
    <citation type="submission" date="2015-09" db="EMBL/GenBank/DDBJ databases">
        <title>Trachymyrmex zeteki WGS genome.</title>
        <authorList>
            <person name="Nygaard S."/>
            <person name="Hu H."/>
            <person name="Boomsma J."/>
            <person name="Zhang G."/>
        </authorList>
    </citation>
    <scope>NUCLEOTIDE SEQUENCE [LARGE SCALE GENOMIC DNA]</scope>
    <source>
        <strain evidence="1">Tzet28-1</strain>
        <tissue evidence="1">Whole body</tissue>
    </source>
</reference>
<dbReference type="EMBL" id="KQ982490">
    <property type="protein sequence ID" value="KYQ55821.1"/>
    <property type="molecule type" value="Genomic_DNA"/>
</dbReference>
<keyword evidence="2" id="KW-1185">Reference proteome</keyword>
<dbReference type="AlphaFoldDB" id="A0A151X604"/>
<sequence>MHFFQGTPVLRDPRSVVTRFATQRITSRDVLRRRCRLLSYTAVRFPAASISSKTQIIAVRDCTVDLRATDEFPKKRFVEKKPLASLLERWKGGIPSSSVSEHYRSKLAKRAAPAEQKQSIAAASCETITLRRKLPFEVPRNSPFLQTGISQEVKCRYRVERAPQFKGMVHFAVHRPLRDTKPAIVRFHERGERSITFSIFAPFRYRGKKYIAELPPRLGYVASFREFHSPVTANRRINRILSSAIRARRTGSDVAYREKVIAAACVALQKRIQRYPVYHHYHVKLCTIIRMERICDLNIFVQC</sequence>
<proteinExistence type="predicted"/>